<evidence type="ECO:0000256" key="20">
    <source>
        <dbReference type="ARBA" id="ARBA00033239"/>
    </source>
</evidence>
<keyword evidence="5" id="KW-0813">Transport</keyword>
<evidence type="ECO:0000256" key="14">
    <source>
        <dbReference type="ARBA" id="ARBA00022967"/>
    </source>
</evidence>
<comment type="similarity">
    <text evidence="2 22">Belongs to the cation transport ATPase (P-type) (TC 3.A.3) family. Type IB subfamily.</text>
</comment>
<evidence type="ECO:0000256" key="22">
    <source>
        <dbReference type="RuleBase" id="RU362081"/>
    </source>
</evidence>
<evidence type="ECO:0000256" key="9">
    <source>
        <dbReference type="ARBA" id="ARBA00022737"/>
    </source>
</evidence>
<evidence type="ECO:0000256" key="13">
    <source>
        <dbReference type="ARBA" id="ARBA00022842"/>
    </source>
</evidence>
<keyword evidence="12 22" id="KW-0067">ATP-binding</keyword>
<feature type="transmembrane region" description="Helical" evidence="22">
    <location>
        <begin position="347"/>
        <end position="369"/>
    </location>
</feature>
<dbReference type="PRINTS" id="PR00943">
    <property type="entry name" value="CUATPASE"/>
</dbReference>
<evidence type="ECO:0000256" key="4">
    <source>
        <dbReference type="ARBA" id="ARBA00015102"/>
    </source>
</evidence>
<keyword evidence="7 22" id="KW-0812">Transmembrane</keyword>
<feature type="domain" description="HMA" evidence="23">
    <location>
        <begin position="1"/>
        <end position="57"/>
    </location>
</feature>
<evidence type="ECO:0000256" key="8">
    <source>
        <dbReference type="ARBA" id="ARBA00022723"/>
    </source>
</evidence>
<feature type="transmembrane region" description="Helical" evidence="22">
    <location>
        <begin position="85"/>
        <end position="107"/>
    </location>
</feature>
<dbReference type="NCBIfam" id="TIGR01494">
    <property type="entry name" value="ATPase_P-type"/>
    <property type="match status" value="1"/>
</dbReference>
<evidence type="ECO:0000256" key="16">
    <source>
        <dbReference type="ARBA" id="ARBA00023008"/>
    </source>
</evidence>
<evidence type="ECO:0000256" key="3">
    <source>
        <dbReference type="ARBA" id="ARBA00012517"/>
    </source>
</evidence>
<dbReference type="FunFam" id="2.70.150.10:FF:000020">
    <property type="entry name" value="Copper-exporting P-type ATPase A"/>
    <property type="match status" value="1"/>
</dbReference>
<dbReference type="GO" id="GO:0140581">
    <property type="term" value="F:P-type monovalent copper transporter activity"/>
    <property type="evidence" value="ECO:0007669"/>
    <property type="project" value="UniProtKB-EC"/>
</dbReference>
<dbReference type="SUPFAM" id="SSF81665">
    <property type="entry name" value="Calcium ATPase, transmembrane domain M"/>
    <property type="match status" value="1"/>
</dbReference>
<dbReference type="Gene3D" id="3.40.1110.10">
    <property type="entry name" value="Calcium-transporting ATPase, cytoplasmic domain N"/>
    <property type="match status" value="1"/>
</dbReference>
<comment type="subcellular location">
    <subcellularLocation>
        <location evidence="1">Cell membrane</location>
        <topology evidence="1">Multi-pass membrane protein</topology>
    </subcellularLocation>
</comment>
<dbReference type="InterPro" id="IPR059000">
    <property type="entry name" value="ATPase_P-type_domA"/>
</dbReference>
<dbReference type="InterPro" id="IPR044492">
    <property type="entry name" value="P_typ_ATPase_HD_dom"/>
</dbReference>
<dbReference type="PANTHER" id="PTHR43520:SF8">
    <property type="entry name" value="P-TYPE CU(+) TRANSPORTER"/>
    <property type="match status" value="1"/>
</dbReference>
<evidence type="ECO:0000256" key="15">
    <source>
        <dbReference type="ARBA" id="ARBA00022989"/>
    </source>
</evidence>
<organism evidence="24 25">
    <name type="scientific">Catonella morbi ATCC 51271</name>
    <dbReference type="NCBI Taxonomy" id="592026"/>
    <lineage>
        <taxon>Bacteria</taxon>
        <taxon>Bacillati</taxon>
        <taxon>Bacillota</taxon>
        <taxon>Clostridia</taxon>
        <taxon>Lachnospirales</taxon>
        <taxon>Lachnospiraceae</taxon>
        <taxon>Catonella</taxon>
    </lineage>
</organism>
<dbReference type="GO" id="GO:0055070">
    <property type="term" value="P:copper ion homeostasis"/>
    <property type="evidence" value="ECO:0007669"/>
    <property type="project" value="TreeGrafter"/>
</dbReference>
<dbReference type="InterPro" id="IPR018303">
    <property type="entry name" value="ATPase_P-typ_P_site"/>
</dbReference>
<comment type="caution">
    <text evidence="24">The sequence shown here is derived from an EMBL/GenBank/DDBJ whole genome shotgun (WGS) entry which is preliminary data.</text>
</comment>
<evidence type="ECO:0000256" key="7">
    <source>
        <dbReference type="ARBA" id="ARBA00022692"/>
    </source>
</evidence>
<feature type="domain" description="HMA" evidence="23">
    <location>
        <begin position="780"/>
        <end position="844"/>
    </location>
</feature>
<reference evidence="24 25" key="1">
    <citation type="submission" date="2013-06" db="EMBL/GenBank/DDBJ databases">
        <authorList>
            <person name="Weinstock G."/>
            <person name="Sodergren E."/>
            <person name="Clifton S."/>
            <person name="Fulton L."/>
            <person name="Fulton B."/>
            <person name="Courtney L."/>
            <person name="Fronick C."/>
            <person name="Harrison M."/>
            <person name="Strong C."/>
            <person name="Farmer C."/>
            <person name="Delahaunty K."/>
            <person name="Markovic C."/>
            <person name="Hall O."/>
            <person name="Minx P."/>
            <person name="Tomlinson C."/>
            <person name="Mitreva M."/>
            <person name="Nelson J."/>
            <person name="Hou S."/>
            <person name="Wollam A."/>
            <person name="Pepin K.H."/>
            <person name="Johnson M."/>
            <person name="Bhonagiri V."/>
            <person name="Nash W.E."/>
            <person name="Warren W."/>
            <person name="Chinwalla A."/>
            <person name="Mardis E.R."/>
            <person name="Wilson R.K."/>
        </authorList>
    </citation>
    <scope>NUCLEOTIDE SEQUENCE [LARGE SCALE GENOMIC DNA]</scope>
    <source>
        <strain evidence="24 25">ATCC 51271</strain>
    </source>
</reference>
<dbReference type="PROSITE" id="PS50846">
    <property type="entry name" value="HMA_2"/>
    <property type="match status" value="2"/>
</dbReference>
<keyword evidence="13" id="KW-0460">Magnesium</keyword>
<keyword evidence="25" id="KW-1185">Reference proteome</keyword>
<feature type="transmembrane region" description="Helical" evidence="22">
    <location>
        <begin position="375"/>
        <end position="400"/>
    </location>
</feature>
<evidence type="ECO:0000256" key="10">
    <source>
        <dbReference type="ARBA" id="ARBA00022741"/>
    </source>
</evidence>
<dbReference type="SFLD" id="SFLDG00002">
    <property type="entry name" value="C1.7:_P-type_atpase_like"/>
    <property type="match status" value="1"/>
</dbReference>
<keyword evidence="6 22" id="KW-1003">Cell membrane</keyword>
<evidence type="ECO:0000256" key="2">
    <source>
        <dbReference type="ARBA" id="ARBA00006024"/>
    </source>
</evidence>
<dbReference type="HOGENOM" id="CLU_001771_0_3_9"/>
<dbReference type="eggNOG" id="COG2217">
    <property type="taxonomic scope" value="Bacteria"/>
</dbReference>
<dbReference type="CDD" id="cd00371">
    <property type="entry name" value="HMA"/>
    <property type="match status" value="2"/>
</dbReference>
<dbReference type="Gene3D" id="3.30.70.100">
    <property type="match status" value="2"/>
</dbReference>
<protein>
    <recommendedName>
        <fullName evidence="4">Copper-exporting P-type ATPase</fullName>
        <ecNumber evidence="3">7.2.2.8</ecNumber>
    </recommendedName>
    <alternativeName>
        <fullName evidence="19">Copper-exporting P-type ATPase A</fullName>
    </alternativeName>
    <alternativeName>
        <fullName evidence="20">Cu(+)-exporting ATPase</fullName>
    </alternativeName>
</protein>
<dbReference type="SFLD" id="SFLDF00027">
    <property type="entry name" value="p-type_atpase"/>
    <property type="match status" value="1"/>
</dbReference>
<dbReference type="NCBIfam" id="TIGR01525">
    <property type="entry name" value="ATPase-IB_hvy"/>
    <property type="match status" value="1"/>
</dbReference>
<dbReference type="PANTHER" id="PTHR43520">
    <property type="entry name" value="ATP7, ISOFORM B"/>
    <property type="match status" value="1"/>
</dbReference>
<dbReference type="STRING" id="592026.GCWU0000282_000769"/>
<dbReference type="AlphaFoldDB" id="V2XPE2"/>
<evidence type="ECO:0000256" key="19">
    <source>
        <dbReference type="ARBA" id="ARBA00029719"/>
    </source>
</evidence>
<keyword evidence="17" id="KW-0406">Ion transport</keyword>
<dbReference type="GO" id="GO:0005507">
    <property type="term" value="F:copper ion binding"/>
    <property type="evidence" value="ECO:0007669"/>
    <property type="project" value="InterPro"/>
</dbReference>
<dbReference type="InterPro" id="IPR006122">
    <property type="entry name" value="HMA_Cu_ion-bd"/>
</dbReference>
<dbReference type="Gene3D" id="3.40.50.1000">
    <property type="entry name" value="HAD superfamily/HAD-like"/>
    <property type="match status" value="1"/>
</dbReference>
<keyword evidence="14" id="KW-1278">Translocase</keyword>
<proteinExistence type="inferred from homology"/>
<dbReference type="SUPFAM" id="SSF56784">
    <property type="entry name" value="HAD-like"/>
    <property type="match status" value="1"/>
</dbReference>
<comment type="catalytic activity">
    <reaction evidence="21">
        <text>Cu(+)(in) + ATP + H2O = Cu(+)(out) + ADP + phosphate + H(+)</text>
        <dbReference type="Rhea" id="RHEA:25792"/>
        <dbReference type="ChEBI" id="CHEBI:15377"/>
        <dbReference type="ChEBI" id="CHEBI:15378"/>
        <dbReference type="ChEBI" id="CHEBI:30616"/>
        <dbReference type="ChEBI" id="CHEBI:43474"/>
        <dbReference type="ChEBI" id="CHEBI:49552"/>
        <dbReference type="ChEBI" id="CHEBI:456216"/>
        <dbReference type="EC" id="7.2.2.8"/>
    </reaction>
</comment>
<dbReference type="NCBIfam" id="TIGR01511">
    <property type="entry name" value="ATPase-IB1_Cu"/>
    <property type="match status" value="1"/>
</dbReference>
<keyword evidence="8 22" id="KW-0479">Metal-binding</keyword>
<dbReference type="Gene3D" id="2.70.150.10">
    <property type="entry name" value="Calcium-transporting ATPase, cytoplasmic transduction domain A"/>
    <property type="match status" value="1"/>
</dbReference>
<keyword evidence="11" id="KW-0187">Copper transport</keyword>
<keyword evidence="16" id="KW-0186">Copper</keyword>
<dbReference type="EMBL" id="ACIL03000006">
    <property type="protein sequence ID" value="ESL04049.1"/>
    <property type="molecule type" value="Genomic_DNA"/>
</dbReference>
<evidence type="ECO:0000256" key="1">
    <source>
        <dbReference type="ARBA" id="ARBA00004651"/>
    </source>
</evidence>
<dbReference type="InterPro" id="IPR036163">
    <property type="entry name" value="HMA_dom_sf"/>
</dbReference>
<keyword evidence="15 22" id="KW-1133">Transmembrane helix</keyword>
<dbReference type="InterPro" id="IPR036412">
    <property type="entry name" value="HAD-like_sf"/>
</dbReference>
<evidence type="ECO:0000259" key="23">
    <source>
        <dbReference type="PROSITE" id="PS50846"/>
    </source>
</evidence>
<dbReference type="EC" id="7.2.2.8" evidence="3"/>
<dbReference type="Pfam" id="PF00122">
    <property type="entry name" value="E1-E2_ATPase"/>
    <property type="match status" value="1"/>
</dbReference>
<feature type="transmembrane region" description="Helical" evidence="22">
    <location>
        <begin position="719"/>
        <end position="738"/>
    </location>
</feature>
<keyword evidence="18 22" id="KW-0472">Membrane</keyword>
<evidence type="ECO:0000256" key="6">
    <source>
        <dbReference type="ARBA" id="ARBA00022475"/>
    </source>
</evidence>
<evidence type="ECO:0000256" key="11">
    <source>
        <dbReference type="ARBA" id="ARBA00022796"/>
    </source>
</evidence>
<dbReference type="Pfam" id="PF00403">
    <property type="entry name" value="HMA"/>
    <property type="match status" value="2"/>
</dbReference>
<evidence type="ECO:0000256" key="17">
    <source>
        <dbReference type="ARBA" id="ARBA00023065"/>
    </source>
</evidence>
<evidence type="ECO:0000256" key="21">
    <source>
        <dbReference type="ARBA" id="ARBA00049289"/>
    </source>
</evidence>
<dbReference type="PRINTS" id="PR00119">
    <property type="entry name" value="CATATPASE"/>
</dbReference>
<dbReference type="InterPro" id="IPR017969">
    <property type="entry name" value="Heavy-metal-associated_CS"/>
</dbReference>
<evidence type="ECO:0000256" key="5">
    <source>
        <dbReference type="ARBA" id="ARBA00022448"/>
    </source>
</evidence>
<feature type="transmembrane region" description="Helical" evidence="22">
    <location>
        <begin position="119"/>
        <end position="136"/>
    </location>
</feature>
<dbReference type="GO" id="GO:0043682">
    <property type="term" value="F:P-type divalent copper transporter activity"/>
    <property type="evidence" value="ECO:0007669"/>
    <property type="project" value="TreeGrafter"/>
</dbReference>
<dbReference type="CDD" id="cd02094">
    <property type="entry name" value="P-type_ATPase_Cu-like"/>
    <property type="match status" value="1"/>
</dbReference>
<dbReference type="GO" id="GO:0016887">
    <property type="term" value="F:ATP hydrolysis activity"/>
    <property type="evidence" value="ECO:0007669"/>
    <property type="project" value="InterPro"/>
</dbReference>
<dbReference type="PROSITE" id="PS00154">
    <property type="entry name" value="ATPASE_E1_E2"/>
    <property type="match status" value="1"/>
</dbReference>
<sequence>MSCAACQAAVTRAVEKLEGTENVNVNLMQNKMTVELSDGVTDEMIIKAVTDAGYGANILRKEKNAGKVNSTNVVEDFSEELRKRAVISFIFLIPLMYFGMGGMFHAPFPSAFMGDGGKLLLALTQLLLVIPIIFTGRKFFISGIKHLIKRSPNMDTLIAIGSGASFSYSLYSLYSIAYFISIGDIKASMPFGMNLYFDSAGTILTLITLGKYLEARSKKKTTEAISKLVNLIPDTATVIKDGEEIQVPVSEVETGDTVVVKAGETVPVDGVIVSGNGAVDEAMVTGESIPVEKVAEDKVIGGTISRSGYFTFRATNVGEDTALYKIISLVEEAAGSKAPISRLADKISGVFVPVVLGIALVTFISWLIVKADFSFALNMAVAVLVISCPCALGLATPAAIMAGTGKGAEKGILIRTAESLEVAHRIDTVVLDKTGTITEGKPKVTDIYTNTANEEEFISLAAALESASSHPLANAIIEYAREKDIDIKRAESLEMIEGRGIAGRVREDVVFAGNEAYMKELGINENLYSDTAKKLHDLGKTVLYFAKGEAKKELLGIIAVADVIKEGSRQAVSELNLLGIDVVMLTGDNERTALAIGKETGVNRVVAGVKPADKEEQIRLLQEDGKKVMMVGDGINDAPALARADIGVAIGTGADIAVDTADIILMHSDLRDVSYAIELSGEVVKKIKENLFWALFYNALCIPVAAGVFFAAFGLRLNPMIGALAMSFSSVFVLSNSLRLRLFKPKVKTGKAIVPDSKEVEIVAVNAGADEEITKQEVVMEKIIDIEGMMCMHCVKHVTDALNGIDGVKAEVSLENKNAKVSLAKEVDDSLLKEAVEKAGYTVTAIH</sequence>
<gene>
    <name evidence="24" type="ORF">GCWU0000282_000769</name>
</gene>
<dbReference type="InterPro" id="IPR023214">
    <property type="entry name" value="HAD_sf"/>
</dbReference>
<dbReference type="InterPro" id="IPR001757">
    <property type="entry name" value="P_typ_ATPase"/>
</dbReference>
<accession>V2XPE2</accession>
<evidence type="ECO:0000313" key="24">
    <source>
        <dbReference type="EMBL" id="ESL04049.1"/>
    </source>
</evidence>
<dbReference type="SUPFAM" id="SSF81653">
    <property type="entry name" value="Calcium ATPase, transduction domain A"/>
    <property type="match status" value="1"/>
</dbReference>
<dbReference type="GO" id="GO:0005524">
    <property type="term" value="F:ATP binding"/>
    <property type="evidence" value="ECO:0007669"/>
    <property type="project" value="UniProtKB-UniRule"/>
</dbReference>
<dbReference type="Proteomes" id="UP000018227">
    <property type="component" value="Unassembled WGS sequence"/>
</dbReference>
<evidence type="ECO:0000256" key="12">
    <source>
        <dbReference type="ARBA" id="ARBA00022840"/>
    </source>
</evidence>
<dbReference type="InterPro" id="IPR027256">
    <property type="entry name" value="P-typ_ATPase_IB"/>
</dbReference>
<evidence type="ECO:0000256" key="18">
    <source>
        <dbReference type="ARBA" id="ARBA00023136"/>
    </source>
</evidence>
<keyword evidence="9" id="KW-0677">Repeat</keyword>
<dbReference type="PROSITE" id="PS01047">
    <property type="entry name" value="HMA_1"/>
    <property type="match status" value="1"/>
</dbReference>
<name>V2XPE2_9FIRM</name>
<dbReference type="InterPro" id="IPR023299">
    <property type="entry name" value="ATPase_P-typ_cyto_dom_N"/>
</dbReference>
<dbReference type="SFLD" id="SFLDS00003">
    <property type="entry name" value="Haloacid_Dehalogenase"/>
    <property type="match status" value="1"/>
</dbReference>
<dbReference type="SUPFAM" id="SSF55008">
    <property type="entry name" value="HMA, heavy metal-associated domain"/>
    <property type="match status" value="2"/>
</dbReference>
<feature type="transmembrane region" description="Helical" evidence="22">
    <location>
        <begin position="193"/>
        <end position="213"/>
    </location>
</feature>
<keyword evidence="10 22" id="KW-0547">Nucleotide-binding</keyword>
<dbReference type="InterPro" id="IPR008250">
    <property type="entry name" value="ATPase_P-typ_transduc_dom_A_sf"/>
</dbReference>
<feature type="transmembrane region" description="Helical" evidence="22">
    <location>
        <begin position="691"/>
        <end position="713"/>
    </location>
</feature>
<dbReference type="InterPro" id="IPR023298">
    <property type="entry name" value="ATPase_P-typ_TM_dom_sf"/>
</dbReference>
<dbReference type="GO" id="GO:0005886">
    <property type="term" value="C:plasma membrane"/>
    <property type="evidence" value="ECO:0007669"/>
    <property type="project" value="UniProtKB-SubCell"/>
</dbReference>
<dbReference type="Pfam" id="PF00702">
    <property type="entry name" value="Hydrolase"/>
    <property type="match status" value="1"/>
</dbReference>
<evidence type="ECO:0000313" key="25">
    <source>
        <dbReference type="Proteomes" id="UP000018227"/>
    </source>
</evidence>
<dbReference type="NCBIfam" id="TIGR00003">
    <property type="entry name" value="copper ion binding protein"/>
    <property type="match status" value="2"/>
</dbReference>
<feature type="transmembrane region" description="Helical" evidence="22">
    <location>
        <begin position="157"/>
        <end position="181"/>
    </location>
</feature>
<dbReference type="InterPro" id="IPR006121">
    <property type="entry name" value="HMA_dom"/>
</dbReference>